<dbReference type="Proteomes" id="UP001165960">
    <property type="component" value="Unassembled WGS sequence"/>
</dbReference>
<sequence>MKCEFASQITTYLQTQVTRGKHANPSITNLASIIDYYTEQNYSVNSLRPANCNQQAFSLLRQETQYNITRLFTRHKLHAMAFPSFPAVVAYTPANIAGYPIITLPLPKSLAISFYSLQGSDALLLKLASLMEAANITHRSPPRFNSL</sequence>
<proteinExistence type="predicted"/>
<organism evidence="1 2">
    <name type="scientific">Entomophthora muscae</name>
    <dbReference type="NCBI Taxonomy" id="34485"/>
    <lineage>
        <taxon>Eukaryota</taxon>
        <taxon>Fungi</taxon>
        <taxon>Fungi incertae sedis</taxon>
        <taxon>Zoopagomycota</taxon>
        <taxon>Entomophthoromycotina</taxon>
        <taxon>Entomophthoromycetes</taxon>
        <taxon>Entomophthorales</taxon>
        <taxon>Entomophthoraceae</taxon>
        <taxon>Entomophthora</taxon>
    </lineage>
</organism>
<accession>A0ACC2T3E7</accession>
<gene>
    <name evidence="1" type="ORF">DSO57_1021990</name>
</gene>
<name>A0ACC2T3E7_9FUNG</name>
<keyword evidence="2" id="KW-1185">Reference proteome</keyword>
<reference evidence="1" key="1">
    <citation type="submission" date="2022-04" db="EMBL/GenBank/DDBJ databases">
        <title>Genome of the entomopathogenic fungus Entomophthora muscae.</title>
        <authorList>
            <person name="Elya C."/>
            <person name="Lovett B.R."/>
            <person name="Lee E."/>
            <person name="Macias A.M."/>
            <person name="Hajek A.E."/>
            <person name="De Bivort B.L."/>
            <person name="Kasson M.T."/>
            <person name="De Fine Licht H.H."/>
            <person name="Stajich J.E."/>
        </authorList>
    </citation>
    <scope>NUCLEOTIDE SEQUENCE</scope>
    <source>
        <strain evidence="1">Berkeley</strain>
    </source>
</reference>
<evidence type="ECO:0000313" key="2">
    <source>
        <dbReference type="Proteomes" id="UP001165960"/>
    </source>
</evidence>
<protein>
    <submittedName>
        <fullName evidence="1">Uncharacterized protein</fullName>
    </submittedName>
</protein>
<evidence type="ECO:0000313" key="1">
    <source>
        <dbReference type="EMBL" id="KAJ9069097.1"/>
    </source>
</evidence>
<dbReference type="EMBL" id="QTSX02003659">
    <property type="protein sequence ID" value="KAJ9069097.1"/>
    <property type="molecule type" value="Genomic_DNA"/>
</dbReference>
<comment type="caution">
    <text evidence="1">The sequence shown here is derived from an EMBL/GenBank/DDBJ whole genome shotgun (WGS) entry which is preliminary data.</text>
</comment>